<dbReference type="InterPro" id="IPR014017">
    <property type="entry name" value="DNA_helicase_UvrD-like_C"/>
</dbReference>
<dbReference type="KEGG" id="fra:Francci3_4504"/>
<dbReference type="Pfam" id="PF00580">
    <property type="entry name" value="UvrD-helicase"/>
    <property type="match status" value="1"/>
</dbReference>
<dbReference type="Proteomes" id="UP000001937">
    <property type="component" value="Chromosome"/>
</dbReference>
<dbReference type="GO" id="GO:0003677">
    <property type="term" value="F:DNA binding"/>
    <property type="evidence" value="ECO:0007669"/>
    <property type="project" value="UniProtKB-KW"/>
</dbReference>
<evidence type="ECO:0000256" key="3">
    <source>
        <dbReference type="ARBA" id="ARBA00022801"/>
    </source>
</evidence>
<dbReference type="InterPro" id="IPR000212">
    <property type="entry name" value="DNA_helicase_UvrD/REP"/>
</dbReference>
<feature type="domain" description="UvrD-like helicase ATP-binding" evidence="12">
    <location>
        <begin position="345"/>
        <end position="624"/>
    </location>
</feature>
<dbReference type="Gene3D" id="3.40.50.300">
    <property type="entry name" value="P-loop containing nucleotide triphosphate hydrolases"/>
    <property type="match status" value="2"/>
</dbReference>
<evidence type="ECO:0000313" key="14">
    <source>
        <dbReference type="Proteomes" id="UP000001937"/>
    </source>
</evidence>
<evidence type="ECO:0000256" key="1">
    <source>
        <dbReference type="ARBA" id="ARBA00009922"/>
    </source>
</evidence>
<gene>
    <name evidence="13" type="ordered locus">Francci3_4504</name>
</gene>
<dbReference type="InterPro" id="IPR014016">
    <property type="entry name" value="UvrD-like_ATP-bd"/>
</dbReference>
<protein>
    <recommendedName>
        <fullName evidence="8">DNA 3'-5' helicase</fullName>
        <ecNumber evidence="8">5.6.2.4</ecNumber>
    </recommendedName>
</protein>
<keyword evidence="3 10" id="KW-0378">Hydrolase</keyword>
<accession>Q2J4E2</accession>
<comment type="catalytic activity">
    <reaction evidence="7">
        <text>Couples ATP hydrolysis with the unwinding of duplex DNA by translocating in the 3'-5' direction.</text>
        <dbReference type="EC" id="5.6.2.4"/>
    </reaction>
</comment>
<dbReference type="InterPro" id="IPR011528">
    <property type="entry name" value="NERD"/>
</dbReference>
<dbReference type="eggNOG" id="COG0210">
    <property type="taxonomic scope" value="Bacteria"/>
</dbReference>
<evidence type="ECO:0000256" key="11">
    <source>
        <dbReference type="SAM" id="MobiDB-lite"/>
    </source>
</evidence>
<dbReference type="InterPro" id="IPR013986">
    <property type="entry name" value="DExx_box_DNA_helicase_dom_sf"/>
</dbReference>
<proteinExistence type="inferred from homology"/>
<dbReference type="EC" id="5.6.2.4" evidence="8"/>
<dbReference type="STRING" id="106370.Francci3_4504"/>
<dbReference type="SUPFAM" id="SSF52540">
    <property type="entry name" value="P-loop containing nucleoside triphosphate hydrolases"/>
    <property type="match status" value="1"/>
</dbReference>
<evidence type="ECO:0000256" key="8">
    <source>
        <dbReference type="ARBA" id="ARBA00034808"/>
    </source>
</evidence>
<evidence type="ECO:0000256" key="2">
    <source>
        <dbReference type="ARBA" id="ARBA00022741"/>
    </source>
</evidence>
<dbReference type="RefSeq" id="WP_011438858.1">
    <property type="nucleotide sequence ID" value="NC_007777.1"/>
</dbReference>
<dbReference type="GO" id="GO:0016887">
    <property type="term" value="F:ATP hydrolysis activity"/>
    <property type="evidence" value="ECO:0007669"/>
    <property type="project" value="RHEA"/>
</dbReference>
<keyword evidence="5 10" id="KW-0067">ATP-binding</keyword>
<feature type="binding site" evidence="10">
    <location>
        <begin position="366"/>
        <end position="373"/>
    </location>
    <ligand>
        <name>ATP</name>
        <dbReference type="ChEBI" id="CHEBI:30616"/>
    </ligand>
</feature>
<keyword evidence="2 10" id="KW-0547">Nucleotide-binding</keyword>
<feature type="compositionally biased region" description="Low complexity" evidence="11">
    <location>
        <begin position="1"/>
        <end position="37"/>
    </location>
</feature>
<keyword evidence="14" id="KW-1185">Reference proteome</keyword>
<feature type="region of interest" description="Disordered" evidence="11">
    <location>
        <begin position="1"/>
        <end position="47"/>
    </location>
</feature>
<evidence type="ECO:0000256" key="9">
    <source>
        <dbReference type="ARBA" id="ARBA00048988"/>
    </source>
</evidence>
<dbReference type="PANTHER" id="PTHR11070">
    <property type="entry name" value="UVRD / RECB / PCRA DNA HELICASE FAMILY MEMBER"/>
    <property type="match status" value="1"/>
</dbReference>
<comment type="catalytic activity">
    <reaction evidence="9">
        <text>ATP + H2O = ADP + phosphate + H(+)</text>
        <dbReference type="Rhea" id="RHEA:13065"/>
        <dbReference type="ChEBI" id="CHEBI:15377"/>
        <dbReference type="ChEBI" id="CHEBI:15378"/>
        <dbReference type="ChEBI" id="CHEBI:30616"/>
        <dbReference type="ChEBI" id="CHEBI:43474"/>
        <dbReference type="ChEBI" id="CHEBI:456216"/>
        <dbReference type="EC" id="5.6.2.4"/>
    </reaction>
</comment>
<evidence type="ECO:0000256" key="4">
    <source>
        <dbReference type="ARBA" id="ARBA00022806"/>
    </source>
</evidence>
<dbReference type="GO" id="GO:0005524">
    <property type="term" value="F:ATP binding"/>
    <property type="evidence" value="ECO:0007669"/>
    <property type="project" value="UniProtKB-UniRule"/>
</dbReference>
<dbReference type="PANTHER" id="PTHR11070:SF45">
    <property type="entry name" value="DNA 3'-5' HELICASE"/>
    <property type="match status" value="1"/>
</dbReference>
<dbReference type="PROSITE" id="PS51198">
    <property type="entry name" value="UVRD_HELICASE_ATP_BIND"/>
    <property type="match status" value="1"/>
</dbReference>
<dbReference type="GO" id="GO:0000725">
    <property type="term" value="P:recombinational repair"/>
    <property type="evidence" value="ECO:0007669"/>
    <property type="project" value="TreeGrafter"/>
</dbReference>
<dbReference type="Gene3D" id="1.10.10.160">
    <property type="match status" value="1"/>
</dbReference>
<dbReference type="HOGENOM" id="CLU_393749_0_0_11"/>
<evidence type="ECO:0000256" key="7">
    <source>
        <dbReference type="ARBA" id="ARBA00034617"/>
    </source>
</evidence>
<comment type="similarity">
    <text evidence="1">Belongs to the helicase family. UvrD subfamily.</text>
</comment>
<evidence type="ECO:0000313" key="13">
    <source>
        <dbReference type="EMBL" id="ABD13850.1"/>
    </source>
</evidence>
<name>Q2J4E2_FRACC</name>
<dbReference type="EMBL" id="CP000249">
    <property type="protein sequence ID" value="ABD13850.1"/>
    <property type="molecule type" value="Genomic_DNA"/>
</dbReference>
<feature type="region of interest" description="Disordered" evidence="11">
    <location>
        <begin position="255"/>
        <end position="317"/>
    </location>
</feature>
<organism evidence="13 14">
    <name type="scientific">Frankia casuarinae (strain DSM 45818 / CECT 9043 / HFP020203 / CcI3)</name>
    <dbReference type="NCBI Taxonomy" id="106370"/>
    <lineage>
        <taxon>Bacteria</taxon>
        <taxon>Bacillati</taxon>
        <taxon>Actinomycetota</taxon>
        <taxon>Actinomycetes</taxon>
        <taxon>Frankiales</taxon>
        <taxon>Frankiaceae</taxon>
        <taxon>Frankia</taxon>
    </lineage>
</organism>
<keyword evidence="4 10" id="KW-0347">Helicase</keyword>
<dbReference type="Pfam" id="PF08378">
    <property type="entry name" value="NERD"/>
    <property type="match status" value="1"/>
</dbReference>
<dbReference type="GO" id="GO:0043138">
    <property type="term" value="F:3'-5' DNA helicase activity"/>
    <property type="evidence" value="ECO:0007669"/>
    <property type="project" value="UniProtKB-EC"/>
</dbReference>
<evidence type="ECO:0000256" key="5">
    <source>
        <dbReference type="ARBA" id="ARBA00022840"/>
    </source>
</evidence>
<evidence type="ECO:0000256" key="6">
    <source>
        <dbReference type="ARBA" id="ARBA00023235"/>
    </source>
</evidence>
<evidence type="ECO:0000259" key="12">
    <source>
        <dbReference type="PROSITE" id="PS51198"/>
    </source>
</evidence>
<reference evidence="13 14" key="1">
    <citation type="journal article" date="2007" name="Genome Res.">
        <title>Genome characteristics of facultatively symbiotic Frankia sp. strains reflect host range and host plant biogeography.</title>
        <authorList>
            <person name="Normand P."/>
            <person name="Lapierre P."/>
            <person name="Tisa L.S."/>
            <person name="Gogarten J.P."/>
            <person name="Alloisio N."/>
            <person name="Bagnarol E."/>
            <person name="Bassi C.A."/>
            <person name="Berry A.M."/>
            <person name="Bickhart D.M."/>
            <person name="Choisne N."/>
            <person name="Couloux A."/>
            <person name="Cournoyer B."/>
            <person name="Cruveiller S."/>
            <person name="Daubin V."/>
            <person name="Demange N."/>
            <person name="Francino M.P."/>
            <person name="Goltsman E."/>
            <person name="Huang Y."/>
            <person name="Kopp O.R."/>
            <person name="Labarre L."/>
            <person name="Lapidus A."/>
            <person name="Lavire C."/>
            <person name="Marechal J."/>
            <person name="Martinez M."/>
            <person name="Mastronunzio J.E."/>
            <person name="Mullin B.C."/>
            <person name="Niemann J."/>
            <person name="Pujic P."/>
            <person name="Rawnsley T."/>
            <person name="Rouy Z."/>
            <person name="Schenowitz C."/>
            <person name="Sellstedt A."/>
            <person name="Tavares F."/>
            <person name="Tomkins J.P."/>
            <person name="Vallenet D."/>
            <person name="Valverde C."/>
            <person name="Wall L.G."/>
            <person name="Wang Y."/>
            <person name="Medigue C."/>
            <person name="Benson D.R."/>
        </authorList>
    </citation>
    <scope>NUCLEOTIDE SEQUENCE [LARGE SCALE GENOMIC DNA]</scope>
    <source>
        <strain evidence="14">DSM 45818 / CECT 9043 / CcI3</strain>
    </source>
</reference>
<dbReference type="AlphaFoldDB" id="Q2J4E2"/>
<keyword evidence="6" id="KW-0413">Isomerase</keyword>
<dbReference type="PhylomeDB" id="Q2J4E2"/>
<dbReference type="InterPro" id="IPR027417">
    <property type="entry name" value="P-loop_NTPase"/>
</dbReference>
<sequence>MLLDGPAARIPATAASTAGTSTAGTSTAHPPTTASSTRDADPLPEPSALGQAVLLGMEIDGVQRQIQHLTDVLKQLRRHRQHWEAGGRAEQSVVRVLVGMDDAGWHVLPDRRWPGTRRANIDVIVVGPGGVFVVDVKNWREITVERGRLWRGDADADDDVRKLLDQTVAVEEVLVEAGLPPTEVVPLLVLARRKNVRAQLDRVTVLGEQDLTRDLARRGARLAPDLVEQLLDRLARGCPPMPRAAAVTTVTVAEAPTSRSVRRPVARRAGPSSNGTAATESPAAIERPTQAYCPAPAGRPTSSEPLSPPEQSVPPDQDALLSREELWQELLDAAAREPIETWMTWLHPTQARLAGRQWSGPARVRGAAGTGKTVIALHRAKYLAARGERVLFTSLVRTLGPVYRALLTRMAPEHVDRIEFATVHAVATRCLREHGLADRHQQEAADTCFWRAWGQVGQFSVLPGLGLAPGYWKDEIATVVKGRGLTDFEQYAKLARVGRSTPLQPTHRRAVWELYERYEQLRTERGVLDRDDVLLLARDLVRESSDTRYDAVIVDEVQDLTCVGLQLLHAFVGDKPDGLLVVGDGQQSIYPGGFTLAEAGVAVVGRSTVLGRNYRNREKILRYAQAVVADDSFDDLDGVQERGRREVDVDRPGGEIREVTVSGTVAQDAALCEHLVEFHDNRNVRYGDMAVLVPTNAAAARWLRVLTERGIPAVSLKEYDGTSCEAVKVGTYHRVKSLDFAHVCIPDRNLFPKPRRPSESADAFRERTQLERRQMYVAITRARDSVWAGIREVPDSDHSIPAEIGHSSR</sequence>
<dbReference type="Pfam" id="PF13361">
    <property type="entry name" value="UvrD_C"/>
    <property type="match status" value="1"/>
</dbReference>
<evidence type="ECO:0000256" key="10">
    <source>
        <dbReference type="PROSITE-ProRule" id="PRU00560"/>
    </source>
</evidence>
<dbReference type="GO" id="GO:0005829">
    <property type="term" value="C:cytosol"/>
    <property type="evidence" value="ECO:0007669"/>
    <property type="project" value="TreeGrafter"/>
</dbReference>